<comment type="caution">
    <text evidence="3">The sequence shown here is derived from an EMBL/GenBank/DDBJ whole genome shotgun (WGS) entry which is preliminary data.</text>
</comment>
<gene>
    <name evidence="3" type="ORF">TWF696_003719</name>
</gene>
<feature type="compositionally biased region" description="Basic and acidic residues" evidence="1">
    <location>
        <begin position="16"/>
        <end position="30"/>
    </location>
</feature>
<keyword evidence="4" id="KW-1185">Reference proteome</keyword>
<evidence type="ECO:0000313" key="3">
    <source>
        <dbReference type="EMBL" id="KAK6354577.1"/>
    </source>
</evidence>
<keyword evidence="2" id="KW-0812">Transmembrane</keyword>
<evidence type="ECO:0000256" key="2">
    <source>
        <dbReference type="SAM" id="Phobius"/>
    </source>
</evidence>
<evidence type="ECO:0000256" key="1">
    <source>
        <dbReference type="SAM" id="MobiDB-lite"/>
    </source>
</evidence>
<feature type="region of interest" description="Disordered" evidence="1">
    <location>
        <begin position="439"/>
        <end position="459"/>
    </location>
</feature>
<dbReference type="AlphaFoldDB" id="A0AAV9V3Z4"/>
<feature type="compositionally biased region" description="Low complexity" evidence="1">
    <location>
        <begin position="450"/>
        <end position="459"/>
    </location>
</feature>
<protein>
    <submittedName>
        <fullName evidence="3">Uncharacterized protein</fullName>
    </submittedName>
</protein>
<reference evidence="3 4" key="1">
    <citation type="submission" date="2019-10" db="EMBL/GenBank/DDBJ databases">
        <authorList>
            <person name="Palmer J.M."/>
        </authorList>
    </citation>
    <scope>NUCLEOTIDE SEQUENCE [LARGE SCALE GENOMIC DNA]</scope>
    <source>
        <strain evidence="3 4">TWF696</strain>
    </source>
</reference>
<feature type="region of interest" description="Disordered" evidence="1">
    <location>
        <begin position="14"/>
        <end position="72"/>
    </location>
</feature>
<feature type="compositionally biased region" description="Low complexity" evidence="1">
    <location>
        <begin position="41"/>
        <end position="69"/>
    </location>
</feature>
<sequence>MLCSGSNNKLAMSLRYHGEDARRAGGEDKMQQGQRKRKRTPLSSSSSFPSSTSSPSPSSSSTPSTTSSTAQVSLHIRQEAVAPASAIPGDGRPSSLILPPSMVIDATTTYTNPGLMVVQQLTTVTESGSTFVRSQITVVDIPASQTPLPVNPTADGNAMTFTALLTDSIGTGTFAMSSTSLRLPSATGASRPTGTGSASASSTAAPQSSDSSDKFNPILISAVIMIVVLGAIIAAVSIFCCRRRKKRQQQRRLEEGRESRKYGKGVMARIDTSRPASHPDDWPLPQAFATVRTNRDVSMMMRKPSTLLPSPLREGSYPEFPIPPHVVRGMPTRFPVQASTESRSQSPICFSRPLTPSQQPGWQSQSWARIHIHADEEVQAQAQAQAQAQVYGYAAYDSSQSPAPAPPPPSVVRHKPVGPLAIAVNGTFLRVESNDKIPYPSPDLHRGGYPSPAALSSPSSRHRSFVSMESAIDPDLSFGANGSRISAQVDGENPNAQYNSFTYWGDYDFSRRPYSTIRSMPSLHDSNVASPRLVALEENSIWEEALMDVEYEARTPTDSTGPIASPRP</sequence>
<dbReference type="Proteomes" id="UP001375240">
    <property type="component" value="Unassembled WGS sequence"/>
</dbReference>
<name>A0AAV9V3Z4_9PEZI</name>
<proteinExistence type="predicted"/>
<feature type="region of interest" description="Disordered" evidence="1">
    <location>
        <begin position="182"/>
        <end position="212"/>
    </location>
</feature>
<keyword evidence="2" id="KW-0472">Membrane</keyword>
<accession>A0AAV9V3Z4</accession>
<dbReference type="EMBL" id="JAVHNQ010000002">
    <property type="protein sequence ID" value="KAK6354577.1"/>
    <property type="molecule type" value="Genomic_DNA"/>
</dbReference>
<organism evidence="3 4">
    <name type="scientific">Orbilia brochopaga</name>
    <dbReference type="NCBI Taxonomy" id="3140254"/>
    <lineage>
        <taxon>Eukaryota</taxon>
        <taxon>Fungi</taxon>
        <taxon>Dikarya</taxon>
        <taxon>Ascomycota</taxon>
        <taxon>Pezizomycotina</taxon>
        <taxon>Orbiliomycetes</taxon>
        <taxon>Orbiliales</taxon>
        <taxon>Orbiliaceae</taxon>
        <taxon>Orbilia</taxon>
    </lineage>
</organism>
<feature type="compositionally biased region" description="Low complexity" evidence="1">
    <location>
        <begin position="185"/>
        <end position="210"/>
    </location>
</feature>
<evidence type="ECO:0000313" key="4">
    <source>
        <dbReference type="Proteomes" id="UP001375240"/>
    </source>
</evidence>
<feature type="transmembrane region" description="Helical" evidence="2">
    <location>
        <begin position="218"/>
        <end position="241"/>
    </location>
</feature>
<keyword evidence="2" id="KW-1133">Transmembrane helix</keyword>